<gene>
    <name evidence="3" type="ordered locus">EAE_13500</name>
</gene>
<dbReference type="GeneID" id="93310878"/>
<dbReference type="InterPro" id="IPR018711">
    <property type="entry name" value="NAGPA"/>
</dbReference>
<dbReference type="PATRIC" id="fig|1028307.3.peg.2697"/>
<feature type="domain" description="Phosphodiester glycosidase" evidence="2">
    <location>
        <begin position="70"/>
        <end position="217"/>
    </location>
</feature>
<reference evidence="3 4" key="1">
    <citation type="journal article" date="2012" name="J. Bacteriol.">
        <title>Complete genome sequence of Enterobacter aerogenes KCTC 2190.</title>
        <authorList>
            <person name="Shin S.H."/>
            <person name="Kim S."/>
            <person name="Kim J.Y."/>
            <person name="Lee S."/>
            <person name="Um Y."/>
            <person name="Oh M.K."/>
            <person name="Kim Y.R."/>
            <person name="Lee J."/>
            <person name="Yang K.S."/>
        </authorList>
    </citation>
    <scope>NUCLEOTIDE SEQUENCE [LARGE SCALE GENOMIC DNA]</scope>
    <source>
        <strain evidence="3 4">KCTC 2190</strain>
    </source>
</reference>
<sequence>MLLRRLIPLALLPFTAFTHAACTLTDPTLTLQSYTVNPQQERIVMYWQKQNGKAWGSLRSLLADINKDDRVQMAMNGGIYDKAYEPLGLYIENGEQIKPLNRASGGGNFFIRPGGVFWLKGQRAGITPINKFKPSPEITYAVQSGPMLIENGAINWRLKPSASSRKLRNGVGIDKQGRVVFMLSERETNFYDFACYAQSKLHVRQMLYLDGTISKMYQKGGSIPWQYHPFVTMIAVETQKPG</sequence>
<evidence type="ECO:0000259" key="2">
    <source>
        <dbReference type="Pfam" id="PF09992"/>
    </source>
</evidence>
<name>A0A0H3FSI5_KLEAK</name>
<protein>
    <recommendedName>
        <fullName evidence="2">Phosphodiester glycosidase domain-containing protein</fullName>
    </recommendedName>
</protein>
<evidence type="ECO:0000313" key="4">
    <source>
        <dbReference type="Proteomes" id="UP000008881"/>
    </source>
</evidence>
<dbReference type="RefSeq" id="WP_015704688.1">
    <property type="nucleotide sequence ID" value="NC_015663.1"/>
</dbReference>
<dbReference type="HOGENOM" id="CLU_076045_1_1_6"/>
<organism evidence="3 4">
    <name type="scientific">Klebsiella aerogenes (strain ATCC 13048 / DSM 30053 / CCUG 1429 / JCM 1235 / KCTC 2190 / NBRC 13534 / NCIMB 10102 / NCTC 10006 / CDC 819-56)</name>
    <name type="common">Enterobacter aerogenes</name>
    <dbReference type="NCBI Taxonomy" id="1028307"/>
    <lineage>
        <taxon>Bacteria</taxon>
        <taxon>Pseudomonadati</taxon>
        <taxon>Pseudomonadota</taxon>
        <taxon>Gammaproteobacteria</taxon>
        <taxon>Enterobacterales</taxon>
        <taxon>Enterobacteriaceae</taxon>
        <taxon>Klebsiella/Raoultella group</taxon>
        <taxon>Klebsiella</taxon>
    </lineage>
</organism>
<accession>A0A0H3FSI5</accession>
<feature type="signal peptide" evidence="1">
    <location>
        <begin position="1"/>
        <end position="20"/>
    </location>
</feature>
<keyword evidence="1" id="KW-0732">Signal</keyword>
<dbReference type="eggNOG" id="COG3698">
    <property type="taxonomic scope" value="Bacteria"/>
</dbReference>
<feature type="chain" id="PRO_5002609601" description="Phosphodiester glycosidase domain-containing protein" evidence="1">
    <location>
        <begin position="21"/>
        <end position="242"/>
    </location>
</feature>
<dbReference type="Proteomes" id="UP000008881">
    <property type="component" value="Chromosome"/>
</dbReference>
<dbReference type="Pfam" id="PF09992">
    <property type="entry name" value="NAGPA"/>
    <property type="match status" value="1"/>
</dbReference>
<dbReference type="OrthoDB" id="5515706at2"/>
<dbReference type="AlphaFoldDB" id="A0A0H3FSI5"/>
<proteinExistence type="predicted"/>
<evidence type="ECO:0000313" key="3">
    <source>
        <dbReference type="EMBL" id="AEG97614.1"/>
    </source>
</evidence>
<keyword evidence="4" id="KW-1185">Reference proteome</keyword>
<evidence type="ECO:0000256" key="1">
    <source>
        <dbReference type="SAM" id="SignalP"/>
    </source>
</evidence>
<dbReference type="EMBL" id="CP002824">
    <property type="protein sequence ID" value="AEG97614.1"/>
    <property type="molecule type" value="Genomic_DNA"/>
</dbReference>
<dbReference type="KEGG" id="eae:EAE_13500"/>